<dbReference type="InterPro" id="IPR030678">
    <property type="entry name" value="Peptide/Ni-bd"/>
</dbReference>
<protein>
    <submittedName>
        <fullName evidence="6">Extracellular solute-binding protein family 5</fullName>
    </submittedName>
</protein>
<dbReference type="InterPro" id="IPR039424">
    <property type="entry name" value="SBP_5"/>
</dbReference>
<keyword evidence="7" id="KW-1185">Reference proteome</keyword>
<dbReference type="EMBL" id="CP000804">
    <property type="protein sequence ID" value="ABU59882.1"/>
    <property type="molecule type" value="Genomic_DNA"/>
</dbReference>
<keyword evidence="2" id="KW-0813">Transport</keyword>
<dbReference type="STRING" id="383372.Rcas_3845"/>
<dbReference type="PANTHER" id="PTHR30290">
    <property type="entry name" value="PERIPLASMIC BINDING COMPONENT OF ABC TRANSPORTER"/>
    <property type="match status" value="1"/>
</dbReference>
<evidence type="ECO:0000313" key="7">
    <source>
        <dbReference type="Proteomes" id="UP000000263"/>
    </source>
</evidence>
<dbReference type="PANTHER" id="PTHR30290:SF9">
    <property type="entry name" value="OLIGOPEPTIDE-BINDING PROTEIN APPA"/>
    <property type="match status" value="1"/>
</dbReference>
<sequence length="564" mass="62184">MALRDLFVRPSSILMVLLIAGSLILAACGATPQQSAPVPTQAGAAPPPTSVPATPADARPQATGRTRLVFFGNLEPASIDVITMSGNVNERQVAAQIFETLVYMDQSQQIYPGLAREWSRSDDATTWTFKLVSGVKWHDGTPFTAQSVADYFDYIRDNPVGSGPGSLKAVIGSAKAVDETTVELTLTAPRPDLLIELADPGMGIGNAAYLKRVGADAGFNPVGTGPFKFKEWVRGSQIVLERNPEWTWGSPLFKMSGPPLIEEVVFRFSSEAQTRLAALEAGEVDFVDLLPFQDVVRVRTDPRFTVTGVLLPGMPQMNYLNTSLAPTDDINVRKAIIYATDKQGIIESVYFNMVEPAYGPLSRVFPEYEPALEQMYEYNPEKAAQLLEEAGWLPGPDGVRVKDGRRLEVTIVENKGWNDWVYVLQANLQAIGFDAKVLTTQGPSNTEAIASGKYHVPAMGDVFASASQMTRDWHSEGYGTFPSGHFLKGEDGARLDRMLKEAETEIDPEKRIEKYREIQKFIMEQALMVPIFELYFYVAHANNLKGFVVDGTGFYKYFAPAYFE</sequence>
<reference evidence="6 7" key="1">
    <citation type="submission" date="2007-08" db="EMBL/GenBank/DDBJ databases">
        <title>Complete sequence of Roseiflexus castenholzii DSM 13941.</title>
        <authorList>
            <consortium name="US DOE Joint Genome Institute"/>
            <person name="Copeland A."/>
            <person name="Lucas S."/>
            <person name="Lapidus A."/>
            <person name="Barry K."/>
            <person name="Glavina del Rio T."/>
            <person name="Dalin E."/>
            <person name="Tice H."/>
            <person name="Pitluck S."/>
            <person name="Thompson L.S."/>
            <person name="Brettin T."/>
            <person name="Bruce D."/>
            <person name="Detter J.C."/>
            <person name="Han C."/>
            <person name="Tapia R."/>
            <person name="Schmutz J."/>
            <person name="Larimer F."/>
            <person name="Land M."/>
            <person name="Hauser L."/>
            <person name="Kyrpides N."/>
            <person name="Mikhailova N."/>
            <person name="Bryant D.A."/>
            <person name="Hanada S."/>
            <person name="Tsukatani Y."/>
            <person name="Richardson P."/>
        </authorList>
    </citation>
    <scope>NUCLEOTIDE SEQUENCE [LARGE SCALE GENOMIC DNA]</scope>
    <source>
        <strain evidence="7">DSM 13941 / HLO8</strain>
    </source>
</reference>
<dbReference type="InterPro" id="IPR000914">
    <property type="entry name" value="SBP_5_dom"/>
</dbReference>
<dbReference type="GO" id="GO:0043190">
    <property type="term" value="C:ATP-binding cassette (ABC) transporter complex"/>
    <property type="evidence" value="ECO:0007669"/>
    <property type="project" value="InterPro"/>
</dbReference>
<dbReference type="HOGENOM" id="CLU_017028_7_4_0"/>
<dbReference type="Gene3D" id="3.40.190.10">
    <property type="entry name" value="Periplasmic binding protein-like II"/>
    <property type="match status" value="1"/>
</dbReference>
<name>A7NQN6_ROSCS</name>
<feature type="region of interest" description="Disordered" evidence="4">
    <location>
        <begin position="35"/>
        <end position="59"/>
    </location>
</feature>
<dbReference type="Pfam" id="PF00496">
    <property type="entry name" value="SBP_bac_5"/>
    <property type="match status" value="1"/>
</dbReference>
<accession>A7NQN6</accession>
<organism evidence="6 7">
    <name type="scientific">Roseiflexus castenholzii (strain DSM 13941 / HLO8)</name>
    <dbReference type="NCBI Taxonomy" id="383372"/>
    <lineage>
        <taxon>Bacteria</taxon>
        <taxon>Bacillati</taxon>
        <taxon>Chloroflexota</taxon>
        <taxon>Chloroflexia</taxon>
        <taxon>Chloroflexales</taxon>
        <taxon>Roseiflexineae</taxon>
        <taxon>Roseiflexaceae</taxon>
        <taxon>Roseiflexus</taxon>
    </lineage>
</organism>
<comment type="similarity">
    <text evidence="1">Belongs to the bacterial solute-binding protein 5 family.</text>
</comment>
<dbReference type="GO" id="GO:0015833">
    <property type="term" value="P:peptide transport"/>
    <property type="evidence" value="ECO:0007669"/>
    <property type="project" value="TreeGrafter"/>
</dbReference>
<dbReference type="PROSITE" id="PS51257">
    <property type="entry name" value="PROKAR_LIPOPROTEIN"/>
    <property type="match status" value="1"/>
</dbReference>
<dbReference type="RefSeq" id="WP_012122305.1">
    <property type="nucleotide sequence ID" value="NC_009767.1"/>
</dbReference>
<dbReference type="eggNOG" id="COG0747">
    <property type="taxonomic scope" value="Bacteria"/>
</dbReference>
<dbReference type="GO" id="GO:0042597">
    <property type="term" value="C:periplasmic space"/>
    <property type="evidence" value="ECO:0007669"/>
    <property type="project" value="UniProtKB-ARBA"/>
</dbReference>
<dbReference type="CDD" id="cd08492">
    <property type="entry name" value="PBP2_NikA_DppA_OppA_like_15"/>
    <property type="match status" value="1"/>
</dbReference>
<dbReference type="PIRSF" id="PIRSF002741">
    <property type="entry name" value="MppA"/>
    <property type="match status" value="1"/>
</dbReference>
<evidence type="ECO:0000256" key="3">
    <source>
        <dbReference type="ARBA" id="ARBA00022729"/>
    </source>
</evidence>
<dbReference type="KEGG" id="rca:Rcas_3845"/>
<dbReference type="GO" id="GO:1904680">
    <property type="term" value="F:peptide transmembrane transporter activity"/>
    <property type="evidence" value="ECO:0007669"/>
    <property type="project" value="TreeGrafter"/>
</dbReference>
<dbReference type="SUPFAM" id="SSF53850">
    <property type="entry name" value="Periplasmic binding protein-like II"/>
    <property type="match status" value="1"/>
</dbReference>
<evidence type="ECO:0000256" key="2">
    <source>
        <dbReference type="ARBA" id="ARBA00022448"/>
    </source>
</evidence>
<proteinExistence type="inferred from homology"/>
<evidence type="ECO:0000313" key="6">
    <source>
        <dbReference type="EMBL" id="ABU59882.1"/>
    </source>
</evidence>
<dbReference type="Proteomes" id="UP000000263">
    <property type="component" value="Chromosome"/>
</dbReference>
<keyword evidence="3" id="KW-0732">Signal</keyword>
<gene>
    <name evidence="6" type="ordered locus">Rcas_3845</name>
</gene>
<dbReference type="Gene3D" id="3.10.105.10">
    <property type="entry name" value="Dipeptide-binding Protein, Domain 3"/>
    <property type="match status" value="1"/>
</dbReference>
<dbReference type="AlphaFoldDB" id="A7NQN6"/>
<evidence type="ECO:0000259" key="5">
    <source>
        <dbReference type="Pfam" id="PF00496"/>
    </source>
</evidence>
<feature type="domain" description="Solute-binding protein family 5" evidence="5">
    <location>
        <begin position="109"/>
        <end position="456"/>
    </location>
</feature>
<evidence type="ECO:0000256" key="1">
    <source>
        <dbReference type="ARBA" id="ARBA00005695"/>
    </source>
</evidence>
<evidence type="ECO:0000256" key="4">
    <source>
        <dbReference type="SAM" id="MobiDB-lite"/>
    </source>
</evidence>